<dbReference type="Pfam" id="PF00320">
    <property type="entry name" value="GATA"/>
    <property type="match status" value="1"/>
</dbReference>
<dbReference type="PANTHER" id="PTHR10071:SF281">
    <property type="entry name" value="BOX A-BINDING FACTOR-RELATED"/>
    <property type="match status" value="1"/>
</dbReference>
<dbReference type="SUPFAM" id="SSF57716">
    <property type="entry name" value="Glucocorticoid receptor-like (DNA-binding domain)"/>
    <property type="match status" value="1"/>
</dbReference>
<feature type="region of interest" description="Disordered" evidence="7">
    <location>
        <begin position="380"/>
        <end position="453"/>
    </location>
</feature>
<keyword evidence="2" id="KW-0479">Metal-binding</keyword>
<feature type="compositionally biased region" description="Basic and acidic residues" evidence="7">
    <location>
        <begin position="477"/>
        <end position="511"/>
    </location>
</feature>
<feature type="compositionally biased region" description="Low complexity" evidence="7">
    <location>
        <begin position="177"/>
        <end position="196"/>
    </location>
</feature>
<dbReference type="SMART" id="SM00401">
    <property type="entry name" value="ZnF_GATA"/>
    <property type="match status" value="1"/>
</dbReference>
<dbReference type="PRINTS" id="PR00619">
    <property type="entry name" value="GATAZNFINGER"/>
</dbReference>
<dbReference type="GO" id="GO:0005634">
    <property type="term" value="C:nucleus"/>
    <property type="evidence" value="ECO:0007669"/>
    <property type="project" value="UniProtKB-SubCell"/>
</dbReference>
<evidence type="ECO:0000256" key="7">
    <source>
        <dbReference type="SAM" id="MobiDB-lite"/>
    </source>
</evidence>
<dbReference type="CDD" id="cd00202">
    <property type="entry name" value="ZnF_GATA"/>
    <property type="match status" value="1"/>
</dbReference>
<accession>A0AAJ8L248</accession>
<dbReference type="KEGG" id="kpin:30175226"/>
<reference evidence="9" key="1">
    <citation type="submission" date="2013-07" db="EMBL/GenBank/DDBJ databases">
        <authorList>
            <consortium name="The Broad Institute Genome Sequencing Platform"/>
            <person name="Cuomo C."/>
            <person name="Litvintseva A."/>
            <person name="Chen Y."/>
            <person name="Heitman J."/>
            <person name="Sun S."/>
            <person name="Springer D."/>
            <person name="Dromer F."/>
            <person name="Young S.K."/>
            <person name="Zeng Q."/>
            <person name="Gargeya S."/>
            <person name="Fitzgerald M."/>
            <person name="Abouelleil A."/>
            <person name="Alvarado L."/>
            <person name="Berlin A.M."/>
            <person name="Chapman S.B."/>
            <person name="Dewar J."/>
            <person name="Goldberg J."/>
            <person name="Griggs A."/>
            <person name="Gujja S."/>
            <person name="Hansen M."/>
            <person name="Howarth C."/>
            <person name="Imamovic A."/>
            <person name="Larimer J."/>
            <person name="McCowan C."/>
            <person name="Murphy C."/>
            <person name="Pearson M."/>
            <person name="Priest M."/>
            <person name="Roberts A."/>
            <person name="Saif S."/>
            <person name="Shea T."/>
            <person name="Sykes S."/>
            <person name="Wortman J."/>
            <person name="Nusbaum C."/>
            <person name="Birren B."/>
        </authorList>
    </citation>
    <scope>NUCLEOTIDE SEQUENCE</scope>
    <source>
        <strain evidence="9">CBS 10737</strain>
    </source>
</reference>
<reference evidence="9" key="2">
    <citation type="submission" date="2024-02" db="EMBL/GenBank/DDBJ databases">
        <title>Comparative genomics of Cryptococcus and Kwoniella reveals pathogenesis evolution and contrasting modes of karyotype evolution via chromosome fusion or intercentromeric recombination.</title>
        <authorList>
            <person name="Coelho M.A."/>
            <person name="David-Palma M."/>
            <person name="Shea T."/>
            <person name="Bowers K."/>
            <person name="McGinley-Smith S."/>
            <person name="Mohammad A.W."/>
            <person name="Gnirke A."/>
            <person name="Yurkov A.M."/>
            <person name="Nowrousian M."/>
            <person name="Sun S."/>
            <person name="Cuomo C.A."/>
            <person name="Heitman J."/>
        </authorList>
    </citation>
    <scope>NUCLEOTIDE SEQUENCE</scope>
    <source>
        <strain evidence="9">CBS 10737</strain>
    </source>
</reference>
<gene>
    <name evidence="9" type="ORF">I206_102050</name>
</gene>
<dbReference type="AlphaFoldDB" id="A0AAJ8L248"/>
<feature type="compositionally biased region" description="Basic and acidic residues" evidence="7">
    <location>
        <begin position="39"/>
        <end position="67"/>
    </location>
</feature>
<sequence>MSGSTPVSPVRPKSNMHSPNSSNNTRLSPTNSFSYNRARLSDTRGSDRSEEDKKSDRLNGDHKEGNNEQRWGSRFAPGWRVGFDSSNERGGVDEDAVADSPLSRGSLSERNSGSTSRQPSEERDELESENGERTNEGIDSPNPNGDKSKRKLTRSTARKIKEEYDDGPPSAKKRKPLAPAHASPLPSPPLTTARATHPPAGTCPGDGRCNGAGGKAGCEGCPTFNNSIASGLVSGASSGANEGIEKPAPRVSDRPALDRLNPWGLGFMGGIGMGARTLSTSSEHRGSPAGPSSTMTRTGSEGGSRAEGSPMSDDEGKDGEYPINGLAATPIGMTCRNCGTSTTPLWRRDEEGRPQCNACGLYHKLHGVPRPVAMKKSIIKRRKRVPAVGAQPGSRDGSAGTEIPSSTPTTAMPNVVAPPPHVAPPPENEKSHPSPPFTHRAPPHSDHRFNNALDPYGLARRGLVKPQTATMTSGAPGERKKPWWIDGASREKEKEEKEREAREAREAKEREGVSFPLHFFHGCEVSSE</sequence>
<name>A0AAJ8L248_9TREE</name>
<evidence type="ECO:0000256" key="5">
    <source>
        <dbReference type="ARBA" id="ARBA00023242"/>
    </source>
</evidence>
<keyword evidence="10" id="KW-1185">Reference proteome</keyword>
<dbReference type="GO" id="GO:0000981">
    <property type="term" value="F:DNA-binding transcription factor activity, RNA polymerase II-specific"/>
    <property type="evidence" value="ECO:0007669"/>
    <property type="project" value="TreeGrafter"/>
</dbReference>
<dbReference type="FunFam" id="3.30.50.10:FF:000007">
    <property type="entry name" value="Nitrogen regulatory AreA, N-terminal"/>
    <property type="match status" value="1"/>
</dbReference>
<feature type="compositionally biased region" description="Basic residues" evidence="7">
    <location>
        <begin position="148"/>
        <end position="158"/>
    </location>
</feature>
<keyword evidence="5" id="KW-0539">Nucleus</keyword>
<dbReference type="PROSITE" id="PS00344">
    <property type="entry name" value="GATA_ZN_FINGER_1"/>
    <property type="match status" value="1"/>
</dbReference>
<proteinExistence type="predicted"/>
<comment type="subcellular location">
    <subcellularLocation>
        <location evidence="1">Nucleus</location>
    </subcellularLocation>
</comment>
<dbReference type="GO" id="GO:0000978">
    <property type="term" value="F:RNA polymerase II cis-regulatory region sequence-specific DNA binding"/>
    <property type="evidence" value="ECO:0007669"/>
    <property type="project" value="TreeGrafter"/>
</dbReference>
<feature type="region of interest" description="Disordered" evidence="7">
    <location>
        <begin position="274"/>
        <end position="326"/>
    </location>
</feature>
<feature type="compositionally biased region" description="Polar residues" evidence="7">
    <location>
        <begin position="290"/>
        <end position="299"/>
    </location>
</feature>
<dbReference type="RefSeq" id="XP_019008301.2">
    <property type="nucleotide sequence ID" value="XM_019158555.2"/>
</dbReference>
<dbReference type="GO" id="GO:0008270">
    <property type="term" value="F:zinc ion binding"/>
    <property type="evidence" value="ECO:0007669"/>
    <property type="project" value="UniProtKB-KW"/>
</dbReference>
<dbReference type="GeneID" id="30175226"/>
<evidence type="ECO:0000259" key="8">
    <source>
        <dbReference type="PROSITE" id="PS50114"/>
    </source>
</evidence>
<dbReference type="InterPro" id="IPR039355">
    <property type="entry name" value="Transcription_factor_GATA"/>
</dbReference>
<evidence type="ECO:0000256" key="4">
    <source>
        <dbReference type="ARBA" id="ARBA00022833"/>
    </source>
</evidence>
<dbReference type="InterPro" id="IPR000679">
    <property type="entry name" value="Znf_GATA"/>
</dbReference>
<feature type="compositionally biased region" description="Polar residues" evidence="7">
    <location>
        <begin position="103"/>
        <end position="118"/>
    </location>
</feature>
<evidence type="ECO:0000313" key="9">
    <source>
        <dbReference type="EMBL" id="WWC68128.1"/>
    </source>
</evidence>
<feature type="compositionally biased region" description="Pro residues" evidence="7">
    <location>
        <begin position="416"/>
        <end position="426"/>
    </location>
</feature>
<evidence type="ECO:0000256" key="2">
    <source>
        <dbReference type="ARBA" id="ARBA00022723"/>
    </source>
</evidence>
<dbReference type="GO" id="GO:0045944">
    <property type="term" value="P:positive regulation of transcription by RNA polymerase II"/>
    <property type="evidence" value="ECO:0007669"/>
    <property type="project" value="TreeGrafter"/>
</dbReference>
<evidence type="ECO:0000256" key="6">
    <source>
        <dbReference type="PROSITE-ProRule" id="PRU00094"/>
    </source>
</evidence>
<dbReference type="InterPro" id="IPR013088">
    <property type="entry name" value="Znf_NHR/GATA"/>
</dbReference>
<feature type="domain" description="GATA-type" evidence="8">
    <location>
        <begin position="329"/>
        <end position="382"/>
    </location>
</feature>
<evidence type="ECO:0000256" key="1">
    <source>
        <dbReference type="ARBA" id="ARBA00004123"/>
    </source>
</evidence>
<dbReference type="Proteomes" id="UP000094020">
    <property type="component" value="Chromosome 2"/>
</dbReference>
<dbReference type="PANTHER" id="PTHR10071">
    <property type="entry name" value="TRANSCRIPTION FACTOR GATA FAMILY MEMBER"/>
    <property type="match status" value="1"/>
</dbReference>
<evidence type="ECO:0000313" key="10">
    <source>
        <dbReference type="Proteomes" id="UP000094020"/>
    </source>
</evidence>
<protein>
    <recommendedName>
        <fullName evidence="8">GATA-type domain-containing protein</fullName>
    </recommendedName>
</protein>
<keyword evidence="4" id="KW-0862">Zinc</keyword>
<dbReference type="PROSITE" id="PS50114">
    <property type="entry name" value="GATA_ZN_FINGER_2"/>
    <property type="match status" value="1"/>
</dbReference>
<organism evidence="9 10">
    <name type="scientific">Kwoniella pini CBS 10737</name>
    <dbReference type="NCBI Taxonomy" id="1296096"/>
    <lineage>
        <taxon>Eukaryota</taxon>
        <taxon>Fungi</taxon>
        <taxon>Dikarya</taxon>
        <taxon>Basidiomycota</taxon>
        <taxon>Agaricomycotina</taxon>
        <taxon>Tremellomycetes</taxon>
        <taxon>Tremellales</taxon>
        <taxon>Cryptococcaceae</taxon>
        <taxon>Kwoniella</taxon>
    </lineage>
</organism>
<evidence type="ECO:0000256" key="3">
    <source>
        <dbReference type="ARBA" id="ARBA00022771"/>
    </source>
</evidence>
<feature type="region of interest" description="Disordered" evidence="7">
    <location>
        <begin position="466"/>
        <end position="511"/>
    </location>
</feature>
<feature type="compositionally biased region" description="Polar residues" evidence="7">
    <location>
        <begin position="15"/>
        <end position="35"/>
    </location>
</feature>
<dbReference type="Gene3D" id="3.30.50.10">
    <property type="entry name" value="Erythroid Transcription Factor GATA-1, subunit A"/>
    <property type="match status" value="1"/>
</dbReference>
<dbReference type="GO" id="GO:0000122">
    <property type="term" value="P:negative regulation of transcription by RNA polymerase II"/>
    <property type="evidence" value="ECO:0007669"/>
    <property type="project" value="TreeGrafter"/>
</dbReference>
<dbReference type="EMBL" id="CP144520">
    <property type="protein sequence ID" value="WWC68128.1"/>
    <property type="molecule type" value="Genomic_DNA"/>
</dbReference>
<keyword evidence="3 6" id="KW-0863">Zinc-finger</keyword>
<feature type="region of interest" description="Disordered" evidence="7">
    <location>
        <begin position="1"/>
        <end position="205"/>
    </location>
</feature>